<dbReference type="Pfam" id="PF13516">
    <property type="entry name" value="LRR_6"/>
    <property type="match status" value="5"/>
</dbReference>
<dbReference type="eggNOG" id="KOG4308">
    <property type="taxonomic scope" value="Eukaryota"/>
</dbReference>
<dbReference type="GO" id="GO:0005634">
    <property type="term" value="C:nucleus"/>
    <property type="evidence" value="ECO:0007669"/>
    <property type="project" value="TreeGrafter"/>
</dbReference>
<proteinExistence type="predicted"/>
<dbReference type="OMA" id="AQCHIVA"/>
<keyword evidence="4" id="KW-0597">Phosphoprotein</keyword>
<dbReference type="Gene3D" id="3.40.50.2300">
    <property type="match status" value="1"/>
</dbReference>
<dbReference type="GO" id="GO:0000160">
    <property type="term" value="P:phosphorelay signal transduction system"/>
    <property type="evidence" value="ECO:0007669"/>
    <property type="project" value="InterPro"/>
</dbReference>
<feature type="region of interest" description="Disordered" evidence="5">
    <location>
        <begin position="588"/>
        <end position="634"/>
    </location>
</feature>
<dbReference type="CDD" id="cd17546">
    <property type="entry name" value="REC_hyHK_CKI1_RcsC-like"/>
    <property type="match status" value="1"/>
</dbReference>
<dbReference type="SUPFAM" id="SSF52047">
    <property type="entry name" value="RNI-like"/>
    <property type="match status" value="2"/>
</dbReference>
<accession>K0TCG7</accession>
<dbReference type="GO" id="GO:0031267">
    <property type="term" value="F:small GTPase binding"/>
    <property type="evidence" value="ECO:0007669"/>
    <property type="project" value="TreeGrafter"/>
</dbReference>
<dbReference type="InterPro" id="IPR001611">
    <property type="entry name" value="Leu-rich_rpt"/>
</dbReference>
<dbReference type="SUPFAM" id="SSF52172">
    <property type="entry name" value="CheY-like"/>
    <property type="match status" value="1"/>
</dbReference>
<dbReference type="InterPro" id="IPR006553">
    <property type="entry name" value="Leu-rich_rpt_Cys-con_subtyp"/>
</dbReference>
<reference evidence="7 8" key="1">
    <citation type="journal article" date="2012" name="Genome Biol.">
        <title>Genome and low-iron response of an oceanic diatom adapted to chronic iron limitation.</title>
        <authorList>
            <person name="Lommer M."/>
            <person name="Specht M."/>
            <person name="Roy A.S."/>
            <person name="Kraemer L."/>
            <person name="Andreson R."/>
            <person name="Gutowska M.A."/>
            <person name="Wolf J."/>
            <person name="Bergner S.V."/>
            <person name="Schilhabel M.B."/>
            <person name="Klostermeier U.C."/>
            <person name="Beiko R.G."/>
            <person name="Rosenstiel P."/>
            <person name="Hippler M."/>
            <person name="Laroche J."/>
        </authorList>
    </citation>
    <scope>NUCLEOTIDE SEQUENCE [LARGE SCALE GENOMIC DNA]</scope>
    <source>
        <strain evidence="7 8">CCMP1005</strain>
    </source>
</reference>
<dbReference type="PROSITE" id="PS50110">
    <property type="entry name" value="RESPONSE_REGULATORY"/>
    <property type="match status" value="1"/>
</dbReference>
<keyword evidence="1" id="KW-0343">GTPase activation</keyword>
<evidence type="ECO:0000256" key="1">
    <source>
        <dbReference type="ARBA" id="ARBA00022468"/>
    </source>
</evidence>
<dbReference type="Gene3D" id="3.80.10.10">
    <property type="entry name" value="Ribonuclease Inhibitor"/>
    <property type="match status" value="1"/>
</dbReference>
<feature type="domain" description="Response regulatory" evidence="6">
    <location>
        <begin position="711"/>
        <end position="835"/>
    </location>
</feature>
<dbReference type="SMART" id="SM00448">
    <property type="entry name" value="REC"/>
    <property type="match status" value="1"/>
</dbReference>
<dbReference type="OrthoDB" id="287671at2759"/>
<dbReference type="InterPro" id="IPR011006">
    <property type="entry name" value="CheY-like_superfamily"/>
</dbReference>
<dbReference type="GO" id="GO:0048471">
    <property type="term" value="C:perinuclear region of cytoplasm"/>
    <property type="evidence" value="ECO:0007669"/>
    <property type="project" value="TreeGrafter"/>
</dbReference>
<evidence type="ECO:0000256" key="2">
    <source>
        <dbReference type="ARBA" id="ARBA00022614"/>
    </source>
</evidence>
<dbReference type="GO" id="GO:0005829">
    <property type="term" value="C:cytosol"/>
    <property type="evidence" value="ECO:0007669"/>
    <property type="project" value="TreeGrafter"/>
</dbReference>
<evidence type="ECO:0000259" key="6">
    <source>
        <dbReference type="PROSITE" id="PS50110"/>
    </source>
</evidence>
<evidence type="ECO:0000313" key="7">
    <source>
        <dbReference type="EMBL" id="EJK71146.1"/>
    </source>
</evidence>
<comment type="caution">
    <text evidence="7">The sequence shown here is derived from an EMBL/GenBank/DDBJ whole genome shotgun (WGS) entry which is preliminary data.</text>
</comment>
<dbReference type="AlphaFoldDB" id="K0TCG7"/>
<dbReference type="PANTHER" id="PTHR24113">
    <property type="entry name" value="RAN GTPASE-ACTIVATING PROTEIN 1"/>
    <property type="match status" value="1"/>
</dbReference>
<dbReference type="SMART" id="SM00368">
    <property type="entry name" value="LRR_RI"/>
    <property type="match status" value="9"/>
</dbReference>
<dbReference type="Proteomes" id="UP000266841">
    <property type="component" value="Unassembled WGS sequence"/>
</dbReference>
<feature type="non-terminal residue" evidence="7">
    <location>
        <position position="1"/>
    </location>
</feature>
<organism evidence="7 8">
    <name type="scientific">Thalassiosira oceanica</name>
    <name type="common">Marine diatom</name>
    <dbReference type="NCBI Taxonomy" id="159749"/>
    <lineage>
        <taxon>Eukaryota</taxon>
        <taxon>Sar</taxon>
        <taxon>Stramenopiles</taxon>
        <taxon>Ochrophyta</taxon>
        <taxon>Bacillariophyta</taxon>
        <taxon>Coscinodiscophyceae</taxon>
        <taxon>Thalassiosirophycidae</taxon>
        <taxon>Thalassiosirales</taxon>
        <taxon>Thalassiosiraceae</taxon>
        <taxon>Thalassiosira</taxon>
    </lineage>
</organism>
<evidence type="ECO:0000256" key="5">
    <source>
        <dbReference type="SAM" id="MobiDB-lite"/>
    </source>
</evidence>
<keyword evidence="8" id="KW-1185">Reference proteome</keyword>
<dbReference type="GO" id="GO:0005096">
    <property type="term" value="F:GTPase activator activity"/>
    <property type="evidence" value="ECO:0007669"/>
    <property type="project" value="UniProtKB-KW"/>
</dbReference>
<feature type="compositionally biased region" description="Low complexity" evidence="5">
    <location>
        <begin position="620"/>
        <end position="630"/>
    </location>
</feature>
<name>K0TCG7_THAOC</name>
<dbReference type="Pfam" id="PF00072">
    <property type="entry name" value="Response_reg"/>
    <property type="match status" value="1"/>
</dbReference>
<dbReference type="InterPro" id="IPR032675">
    <property type="entry name" value="LRR_dom_sf"/>
</dbReference>
<evidence type="ECO:0000256" key="4">
    <source>
        <dbReference type="PROSITE-ProRule" id="PRU00169"/>
    </source>
</evidence>
<sequence length="858" mass="92876">QQRNGVSASTPAQPITFSPPPLAVLNLSYTDIGDVGCCVLSEYLHSDNPALKTIDLSFCGITPLGFGALSDGLATRNGKGLPSVQAFSFTGNIIAHEVSGRLGRALGGCASLDDPSAANGEPQSLPPPSSLKRPRSGSTSSYSRGLQLLHLGSTSITPRALTDLLRGLGPTCPLQELKLHSNRIGADGVEDLVKFLDAKVENPNTRRKDPILPKLNRLDMSYNELGDEGITRLTRAISKRTKMSMNEVSLSGNDMGSKGIESIMNKLLQHRLLTLNLDNNSIGDLGCQLVAASLPSIPSLSRLNLAFNEIGCRGMATLMRSLVGCESITSLGLSGNVVKISGAIAMGFTLAQHPRLSVLELDNCCLSQVAQCHIVAGIISNRWVPMKVMHGFRAGPPMVAIGALEIMAQHLSNEECFRLRRDIQMKTLLQWMEANKKGTAGGNTWLTSDVLSGAQNASDAPSQSAYLRMLDWLGRIPFDESELMDLRRYFYDVGGGEEAKSTNNLKHRGDILAALASEVVEEILESEPLVYFHGDESVGLDLDKVAGVVPEDAGRVDALPDDVMPSKPEEIGELSGARIEFQGKSQVDLANGGPFSRADKSRSSMSTISASMGDGLMSRGSKGSKSTGSTNTMGESVMHRARITMFPQFETKLDNLKAVAQDMMDSEEDPNQQDVIAQQFAEASLTILRQLRYHCMESGLDGWRQGRLRRKVLIVDDSVVTRKMVARAFEKANFIVDTAEDGVKGVVKMKESIYDIAFMDIDMPVMNGFDATKALRMWEDSVRPGARQPICALTAAHIDDFDRSELMKFKDAGLDVMESKPCNIPRLFKVVDDVSPMFSDLSIQNASHGSSLASDDMA</sequence>
<feature type="modified residue" description="4-aspartylphosphate" evidence="4">
    <location>
        <position position="760"/>
    </location>
</feature>
<dbReference type="EMBL" id="AGNL01007584">
    <property type="protein sequence ID" value="EJK71146.1"/>
    <property type="molecule type" value="Genomic_DNA"/>
</dbReference>
<feature type="region of interest" description="Disordered" evidence="5">
    <location>
        <begin position="113"/>
        <end position="142"/>
    </location>
</feature>
<dbReference type="SMART" id="SM00367">
    <property type="entry name" value="LRR_CC"/>
    <property type="match status" value="4"/>
</dbReference>
<evidence type="ECO:0000256" key="3">
    <source>
        <dbReference type="ARBA" id="ARBA00022737"/>
    </source>
</evidence>
<gene>
    <name evidence="7" type="ORF">THAOC_07438</name>
</gene>
<evidence type="ECO:0000313" key="8">
    <source>
        <dbReference type="Proteomes" id="UP000266841"/>
    </source>
</evidence>
<dbReference type="InterPro" id="IPR001789">
    <property type="entry name" value="Sig_transdc_resp-reg_receiver"/>
</dbReference>
<keyword evidence="3" id="KW-0677">Repeat</keyword>
<dbReference type="InterPro" id="IPR027038">
    <property type="entry name" value="RanGap"/>
</dbReference>
<dbReference type="PANTHER" id="PTHR24113:SF12">
    <property type="entry name" value="RAN GTPASE-ACTIVATING PROTEIN 1"/>
    <property type="match status" value="1"/>
</dbReference>
<dbReference type="GO" id="GO:0006913">
    <property type="term" value="P:nucleocytoplasmic transport"/>
    <property type="evidence" value="ECO:0007669"/>
    <property type="project" value="TreeGrafter"/>
</dbReference>
<keyword evidence="2" id="KW-0433">Leucine-rich repeat</keyword>
<protein>
    <recommendedName>
        <fullName evidence="6">Response regulatory domain-containing protein</fullName>
    </recommendedName>
</protein>